<reference evidence="2 3" key="1">
    <citation type="submission" date="2024-02" db="EMBL/GenBank/DDBJ databases">
        <title>Bacteria isolated from the canopy kelp, Nereocystis luetkeana.</title>
        <authorList>
            <person name="Pfister C.A."/>
            <person name="Younker I.T."/>
            <person name="Light S.H."/>
        </authorList>
    </citation>
    <scope>NUCLEOTIDE SEQUENCE [LARGE SCALE GENOMIC DNA]</scope>
    <source>
        <strain evidence="2 3">TI.5.07</strain>
    </source>
</reference>
<dbReference type="GeneID" id="43179078"/>
<sequence length="117" mass="13053">MKFHRSPAASQRHAAEHAAIVRQPAMVLARITDQPSDGHSRDAVTPQRQREIQQEAMEHVAMLLERDRRRTRNRLLLAAGMLLSLVLLASQRPAEPEAAFSQELGQTMSSLSAQSFS</sequence>
<evidence type="ECO:0000313" key="3">
    <source>
        <dbReference type="Proteomes" id="UP001378242"/>
    </source>
</evidence>
<keyword evidence="1" id="KW-1133">Transmembrane helix</keyword>
<dbReference type="EMBL" id="JBAKAP010000002">
    <property type="protein sequence ID" value="MEL0615759.1"/>
    <property type="molecule type" value="Genomic_DNA"/>
</dbReference>
<organism evidence="2 3">
    <name type="scientific">Cobetia marina</name>
    <name type="common">Deleya marina</name>
    <dbReference type="NCBI Taxonomy" id="28258"/>
    <lineage>
        <taxon>Bacteria</taxon>
        <taxon>Pseudomonadati</taxon>
        <taxon>Pseudomonadota</taxon>
        <taxon>Gammaproteobacteria</taxon>
        <taxon>Oceanospirillales</taxon>
        <taxon>Halomonadaceae</taxon>
        <taxon>Cobetia</taxon>
    </lineage>
</organism>
<gene>
    <name evidence="2" type="ORF">V6243_02875</name>
</gene>
<keyword evidence="1" id="KW-0812">Transmembrane</keyword>
<accession>A0ABU9GBB3</accession>
<name>A0ABU9GBB3_COBMA</name>
<keyword evidence="1" id="KW-0472">Membrane</keyword>
<feature type="transmembrane region" description="Helical" evidence="1">
    <location>
        <begin position="75"/>
        <end position="94"/>
    </location>
</feature>
<evidence type="ECO:0000256" key="1">
    <source>
        <dbReference type="SAM" id="Phobius"/>
    </source>
</evidence>
<dbReference type="Proteomes" id="UP001378242">
    <property type="component" value="Unassembled WGS sequence"/>
</dbReference>
<protein>
    <recommendedName>
        <fullName evidence="4">DUF3619 family protein</fullName>
    </recommendedName>
</protein>
<comment type="caution">
    <text evidence="2">The sequence shown here is derived from an EMBL/GenBank/DDBJ whole genome shotgun (WGS) entry which is preliminary data.</text>
</comment>
<dbReference type="RefSeq" id="WP_084209305.1">
    <property type="nucleotide sequence ID" value="NZ_CP017114.1"/>
</dbReference>
<keyword evidence="3" id="KW-1185">Reference proteome</keyword>
<evidence type="ECO:0008006" key="4">
    <source>
        <dbReference type="Google" id="ProtNLM"/>
    </source>
</evidence>
<evidence type="ECO:0000313" key="2">
    <source>
        <dbReference type="EMBL" id="MEL0615759.1"/>
    </source>
</evidence>
<proteinExistence type="predicted"/>